<comment type="caution">
    <text evidence="2">The sequence shown here is derived from an EMBL/GenBank/DDBJ whole genome shotgun (WGS) entry which is preliminary data.</text>
</comment>
<dbReference type="SUPFAM" id="SSF54637">
    <property type="entry name" value="Thioesterase/thiol ester dehydrase-isomerase"/>
    <property type="match status" value="1"/>
</dbReference>
<name>A0ABD5UTE4_9EURY</name>
<gene>
    <name evidence="2" type="ORF">ACFQE9_00085</name>
</gene>
<dbReference type="CDD" id="cd03454">
    <property type="entry name" value="YdeM"/>
    <property type="match status" value="1"/>
</dbReference>
<dbReference type="EMBL" id="JBHSXL010000001">
    <property type="protein sequence ID" value="MFC6891034.1"/>
    <property type="molecule type" value="Genomic_DNA"/>
</dbReference>
<dbReference type="InterPro" id="IPR002539">
    <property type="entry name" value="MaoC-like_dom"/>
</dbReference>
<reference evidence="2 3" key="1">
    <citation type="journal article" date="2019" name="Int. J. Syst. Evol. Microbiol.">
        <title>The Global Catalogue of Microorganisms (GCM) 10K type strain sequencing project: providing services to taxonomists for standard genome sequencing and annotation.</title>
        <authorList>
            <consortium name="The Broad Institute Genomics Platform"/>
            <consortium name="The Broad Institute Genome Sequencing Center for Infectious Disease"/>
            <person name="Wu L."/>
            <person name="Ma J."/>
        </authorList>
    </citation>
    <scope>NUCLEOTIDE SEQUENCE [LARGE SCALE GENOMIC DNA]</scope>
    <source>
        <strain evidence="2 3">SKJ47</strain>
    </source>
</reference>
<dbReference type="RefSeq" id="WP_379738648.1">
    <property type="nucleotide sequence ID" value="NZ_JBHSVN010000001.1"/>
</dbReference>
<dbReference type="InterPro" id="IPR052342">
    <property type="entry name" value="MCH/BMMD"/>
</dbReference>
<sequence>MRYYEDIDVGSKQDLGSYTVPKAEMTDFAERYDPQPIHLDEELAAETIHGGLIASGWYTASVCMRLLVDGFLEDSSAVGAFGVDELRWRTPVRAGDTIDAEHRILDATESTTRDDRGYIEGELTAHNQDGEEVIEWRATSIFLRRP</sequence>
<evidence type="ECO:0000313" key="3">
    <source>
        <dbReference type="Proteomes" id="UP001596296"/>
    </source>
</evidence>
<evidence type="ECO:0000313" key="2">
    <source>
        <dbReference type="EMBL" id="MFC6891034.1"/>
    </source>
</evidence>
<dbReference type="PANTHER" id="PTHR43664">
    <property type="entry name" value="MONOAMINE OXIDASE-RELATED"/>
    <property type="match status" value="1"/>
</dbReference>
<dbReference type="AlphaFoldDB" id="A0ABD5UTE4"/>
<keyword evidence="3" id="KW-1185">Reference proteome</keyword>
<evidence type="ECO:0000259" key="1">
    <source>
        <dbReference type="Pfam" id="PF01575"/>
    </source>
</evidence>
<dbReference type="Gene3D" id="3.10.129.10">
    <property type="entry name" value="Hotdog Thioesterase"/>
    <property type="match status" value="1"/>
</dbReference>
<organism evidence="2 3">
    <name type="scientific">Halopenitus salinus</name>
    <dbReference type="NCBI Taxonomy" id="1198295"/>
    <lineage>
        <taxon>Archaea</taxon>
        <taxon>Methanobacteriati</taxon>
        <taxon>Methanobacteriota</taxon>
        <taxon>Stenosarchaea group</taxon>
        <taxon>Halobacteria</taxon>
        <taxon>Halobacteriales</taxon>
        <taxon>Haloferacaceae</taxon>
        <taxon>Halopenitus</taxon>
    </lineage>
</organism>
<proteinExistence type="predicted"/>
<dbReference type="InterPro" id="IPR029069">
    <property type="entry name" value="HotDog_dom_sf"/>
</dbReference>
<dbReference type="Proteomes" id="UP001596296">
    <property type="component" value="Unassembled WGS sequence"/>
</dbReference>
<protein>
    <submittedName>
        <fullName evidence="2">MaoC family dehydratase</fullName>
    </submittedName>
</protein>
<dbReference type="PANTHER" id="PTHR43664:SF1">
    <property type="entry name" value="BETA-METHYLMALYL-COA DEHYDRATASE"/>
    <property type="match status" value="1"/>
</dbReference>
<feature type="domain" description="MaoC-like" evidence="1">
    <location>
        <begin position="15"/>
        <end position="108"/>
    </location>
</feature>
<accession>A0ABD5UTE4</accession>
<dbReference type="Pfam" id="PF01575">
    <property type="entry name" value="MaoC_dehydratas"/>
    <property type="match status" value="1"/>
</dbReference>